<dbReference type="AlphaFoldDB" id="A0A1S8TUZ9"/>
<dbReference type="STRING" id="29367.CLPUN_10710"/>
<dbReference type="Proteomes" id="UP000190890">
    <property type="component" value="Unassembled WGS sequence"/>
</dbReference>
<comment type="caution">
    <text evidence="1">The sequence shown here is derived from an EMBL/GenBank/DDBJ whole genome shotgun (WGS) entry which is preliminary data.</text>
</comment>
<gene>
    <name evidence="1" type="ORF">CLPUN_10710</name>
</gene>
<reference evidence="1 2" key="1">
    <citation type="submission" date="2016-05" db="EMBL/GenBank/DDBJ databases">
        <title>Microbial solvent formation.</title>
        <authorList>
            <person name="Poehlein A."/>
            <person name="Montoya Solano J.D."/>
            <person name="Flitsch S."/>
            <person name="Krabben P."/>
            <person name="Duerre P."/>
            <person name="Daniel R."/>
        </authorList>
    </citation>
    <scope>NUCLEOTIDE SEQUENCE [LARGE SCALE GENOMIC DNA]</scope>
    <source>
        <strain evidence="1 2">DSM 2619</strain>
    </source>
</reference>
<keyword evidence="2" id="KW-1185">Reference proteome</keyword>
<sequence length="1003" mass="117445">MSKFKENSFFKSIRSLLKLKEQKTEELKKNENEYTKSSLSEKSRIKKRVWKKDYNPLRNVILWGYDKENNPSFVILYGEHKFKSNENNGQSINNVLEENIKYTSYALFKGKEGHLPAFQAVKIIEESPYYNKQKDDRAPKMYYKTGIKYYWRRDENYRVKEFKSLNIKEQIVLPYFTSNSYEKYVKIIETQNINFLDFKLAKHPNEILKLNEDSFKYYEIICDMVSNENLYMRKKALNELLEMQPSKNIFELLMKIGSVELISGVFLELAKRKNSILIDEAKTICESEIKWAEESYIKGVKRCAHIYMAALNDELRAERIKKIYDSLPQMDLHLIKINDNDIPKGKILEGSAYRKYAAQGLLKEYQGRYDYTQSKWIEYRCSERYNISTYSDGVILKTLELKNTIQEAEAYDLADVIGKIAYYLDAPRLNYYFKGNEKSKELKYYKRYIRRILDSYGKNDPKKFIQAMKALLTSYTKYDYVCKFRGNFQFNEFLKHYLYYDFTEKPPIGWENWQARSNWMENDQLMRLQGRYEFMKEIWDNHLEDVLEIASLAKINPVLKACYYIMKASEKANEFINNMSYKELVALAEGSYEPLANMFKDLLCNKLDVVNTFETEIMLVLMSSPKEEIHNIAKEFMNRTNGAFSAKDLVALMLLENLDIWIDLFKESILSLDSNEYCNFVKTIINSSEKFINSNTDISKEIKEILSISTNKIQNISKDEKENLISSMISEILNASKMPDWMQEFIEEVIFSVSYEDLDSLLKKITIESTNKAISQKGRQVVGLLEAIQSKKLPSDSEIIGILETGTSKMINMLFEAINNNSEELSTRFSTLLIMFESNIIVLNKMAEEIFGGMTEEKRRKLHGIIIDSPVNKVYSFGIRKLDEFYKDLIPKEFIIQMLEHTSSDVKAYISNKTNEILGNLGNGDKELFMYYVKTLIFLPNKVSKSKDNLYEAIPKFVLKYKDKIEECEDMLLDIGGSNIIIDSERALTALAKIRKEVVQVEG</sequence>
<organism evidence="1 2">
    <name type="scientific">Clostridium puniceum</name>
    <dbReference type="NCBI Taxonomy" id="29367"/>
    <lineage>
        <taxon>Bacteria</taxon>
        <taxon>Bacillati</taxon>
        <taxon>Bacillota</taxon>
        <taxon>Clostridia</taxon>
        <taxon>Eubacteriales</taxon>
        <taxon>Clostridiaceae</taxon>
        <taxon>Clostridium</taxon>
    </lineage>
</organism>
<dbReference type="RefSeq" id="WP_077846295.1">
    <property type="nucleotide sequence ID" value="NZ_LZZM01000063.1"/>
</dbReference>
<dbReference type="EMBL" id="LZZM01000063">
    <property type="protein sequence ID" value="OOM81508.1"/>
    <property type="molecule type" value="Genomic_DNA"/>
</dbReference>
<proteinExistence type="predicted"/>
<evidence type="ECO:0000313" key="2">
    <source>
        <dbReference type="Proteomes" id="UP000190890"/>
    </source>
</evidence>
<accession>A0A1S8TUZ9</accession>
<evidence type="ECO:0000313" key="1">
    <source>
        <dbReference type="EMBL" id="OOM81508.1"/>
    </source>
</evidence>
<dbReference type="OrthoDB" id="1871124at2"/>
<name>A0A1S8TUZ9_9CLOT</name>
<protein>
    <submittedName>
        <fullName evidence="1">Uncharacterized protein</fullName>
    </submittedName>
</protein>